<dbReference type="HOGENOM" id="CLU_3018454_0_0_1"/>
<reference evidence="1 2" key="1">
    <citation type="submission" date="2013-11" db="EMBL/GenBank/DDBJ databases">
        <title>The Genome Sequence of Phytophthora parasitica P1569.</title>
        <authorList>
            <consortium name="The Broad Institute Genomics Platform"/>
            <person name="Russ C."/>
            <person name="Tyler B."/>
            <person name="Panabieres F."/>
            <person name="Shan W."/>
            <person name="Tripathy S."/>
            <person name="Grunwald N."/>
            <person name="Machado M."/>
            <person name="Johnson C.S."/>
            <person name="Arredondo F."/>
            <person name="Hong C."/>
            <person name="Coffey M."/>
            <person name="Young S.K."/>
            <person name="Zeng Q."/>
            <person name="Gargeya S."/>
            <person name="Fitzgerald M."/>
            <person name="Abouelleil A."/>
            <person name="Alvarado L."/>
            <person name="Chapman S.B."/>
            <person name="Gainer-Dewar J."/>
            <person name="Goldberg J."/>
            <person name="Griggs A."/>
            <person name="Gujja S."/>
            <person name="Hansen M."/>
            <person name="Howarth C."/>
            <person name="Imamovic A."/>
            <person name="Ireland A."/>
            <person name="Larimer J."/>
            <person name="McCowan C."/>
            <person name="Murphy C."/>
            <person name="Pearson M."/>
            <person name="Poon T.W."/>
            <person name="Priest M."/>
            <person name="Roberts A."/>
            <person name="Saif S."/>
            <person name="Shea T."/>
            <person name="Sykes S."/>
            <person name="Wortman J."/>
            <person name="Nusbaum C."/>
            <person name="Birren B."/>
        </authorList>
    </citation>
    <scope>NUCLEOTIDE SEQUENCE [LARGE SCALE GENOMIC DNA]</scope>
    <source>
        <strain evidence="1 2">P1569</strain>
    </source>
</reference>
<sequence length="56" mass="6271">MDDEETDVLLVVVEAFERQKKELQEARLLPGVFVFAVHHTAKLPVQSGVPHVHHGS</sequence>
<organism evidence="1 2">
    <name type="scientific">Phytophthora nicotianae P1569</name>
    <dbReference type="NCBI Taxonomy" id="1317065"/>
    <lineage>
        <taxon>Eukaryota</taxon>
        <taxon>Sar</taxon>
        <taxon>Stramenopiles</taxon>
        <taxon>Oomycota</taxon>
        <taxon>Peronosporomycetes</taxon>
        <taxon>Peronosporales</taxon>
        <taxon>Peronosporaceae</taxon>
        <taxon>Phytophthora</taxon>
    </lineage>
</organism>
<comment type="caution">
    <text evidence="1">The sequence shown here is derived from an EMBL/GenBank/DDBJ whole genome shotgun (WGS) entry which is preliminary data.</text>
</comment>
<evidence type="ECO:0000313" key="2">
    <source>
        <dbReference type="Proteomes" id="UP000018721"/>
    </source>
</evidence>
<dbReference type="EMBL" id="ANIZ01001006">
    <property type="protein sequence ID" value="ETI50579.1"/>
    <property type="molecule type" value="Genomic_DNA"/>
</dbReference>
<gene>
    <name evidence="1" type="ORF">F443_05905</name>
</gene>
<accession>V9FGH7</accession>
<protein>
    <submittedName>
        <fullName evidence="1">Uncharacterized protein</fullName>
    </submittedName>
</protein>
<proteinExistence type="predicted"/>
<keyword evidence="2" id="KW-1185">Reference proteome</keyword>
<dbReference type="Proteomes" id="UP000018721">
    <property type="component" value="Unassembled WGS sequence"/>
</dbReference>
<evidence type="ECO:0000313" key="1">
    <source>
        <dbReference type="EMBL" id="ETI50579.1"/>
    </source>
</evidence>
<dbReference type="AlphaFoldDB" id="V9FGH7"/>
<name>V9FGH7_PHYNI</name>